<evidence type="ECO:0000259" key="1">
    <source>
        <dbReference type="Pfam" id="PF07045"/>
    </source>
</evidence>
<dbReference type="InterPro" id="IPR011008">
    <property type="entry name" value="Dimeric_a/b-barrel"/>
</dbReference>
<dbReference type="Gene3D" id="3.30.70.100">
    <property type="match status" value="1"/>
</dbReference>
<accession>A0ABW9XY72</accession>
<name>A0ABW9XY72_9BACL</name>
<dbReference type="Pfam" id="PF07045">
    <property type="entry name" value="DUF1330"/>
    <property type="match status" value="1"/>
</dbReference>
<keyword evidence="3" id="KW-1185">Reference proteome</keyword>
<comment type="caution">
    <text evidence="2">The sequence shown here is derived from an EMBL/GenBank/DDBJ whole genome shotgun (WGS) entry which is preliminary data.</text>
</comment>
<reference evidence="2 3" key="1">
    <citation type="submission" date="2020-01" db="EMBL/GenBank/DDBJ databases">
        <title>Paenibacillus soybeanensis sp. nov. isolated from the nodules of soybean (Glycine max(L.) Merr).</title>
        <authorList>
            <person name="Wang H."/>
        </authorList>
    </citation>
    <scope>NUCLEOTIDE SEQUENCE [LARGE SCALE GENOMIC DNA]</scope>
    <source>
        <strain evidence="2 3">T1</strain>
    </source>
</reference>
<proteinExistence type="predicted"/>
<evidence type="ECO:0000313" key="2">
    <source>
        <dbReference type="EMBL" id="NBD27471.1"/>
    </source>
</evidence>
<organism evidence="2 3">
    <name type="scientific">Paenibacillus glycinis</name>
    <dbReference type="NCBI Taxonomy" id="2697035"/>
    <lineage>
        <taxon>Bacteria</taxon>
        <taxon>Bacillati</taxon>
        <taxon>Bacillota</taxon>
        <taxon>Bacilli</taxon>
        <taxon>Bacillales</taxon>
        <taxon>Paenibacillaceae</taxon>
        <taxon>Paenibacillus</taxon>
    </lineage>
</organism>
<dbReference type="SUPFAM" id="SSF54909">
    <property type="entry name" value="Dimeric alpha+beta barrel"/>
    <property type="match status" value="1"/>
</dbReference>
<dbReference type="InterPro" id="IPR010753">
    <property type="entry name" value="DUF1330"/>
</dbReference>
<protein>
    <submittedName>
        <fullName evidence="2">DUF1330 domain-containing protein</fullName>
    </submittedName>
</protein>
<dbReference type="Proteomes" id="UP000665561">
    <property type="component" value="Unassembled WGS sequence"/>
</dbReference>
<dbReference type="EMBL" id="JAAAMV010000027">
    <property type="protein sequence ID" value="NBD27471.1"/>
    <property type="molecule type" value="Genomic_DNA"/>
</dbReference>
<sequence>MAAYVIFIRERTVDPEALRLYSEQAPAGLAGHPVTPLALYGKHEAIEGPEAEGAAILRFPSFEEAKRWYYGPAYQEAVRHRLKGGIYRGIIVEGIASEGSGE</sequence>
<dbReference type="RefSeq" id="WP_161746488.1">
    <property type="nucleotide sequence ID" value="NZ_JAAAMV010000027.1"/>
</dbReference>
<evidence type="ECO:0000313" key="3">
    <source>
        <dbReference type="Proteomes" id="UP000665561"/>
    </source>
</evidence>
<gene>
    <name evidence="2" type="ORF">GT019_26665</name>
</gene>
<feature type="domain" description="DUF1330" evidence="1">
    <location>
        <begin position="3"/>
        <end position="95"/>
    </location>
</feature>